<dbReference type="InterPro" id="IPR050575">
    <property type="entry name" value="BMC_shell"/>
</dbReference>
<protein>
    <submittedName>
        <fullName evidence="5">Carboxysome shell and ethanolamine utilization microcompartment protein CcmL/EutN</fullName>
    </submittedName>
</protein>
<evidence type="ECO:0000313" key="5">
    <source>
        <dbReference type="EMBL" id="SHL21356.1"/>
    </source>
</evidence>
<sequence length="183" mass="19157">MFKSMGIVELNSVARGIMTADDMVKEANVELVLARPVCPGRYLIMVAGDTAAVKRSVEKGLRIADEFIADHFVLTHIHPDVFPAISSSVLVPEIRAIGVIETYSSASAVMAADKAVKAANVDLIDIRLATGLAGKAVVTLTGRIGSVQAAVEAGSQCLAESGLLLGNAVLSSPSEEIKKQILM</sequence>
<feature type="domain" description="BMC" evidence="4">
    <location>
        <begin position="96"/>
        <end position="182"/>
    </location>
</feature>
<dbReference type="OrthoDB" id="9791973at2"/>
<dbReference type="PANTHER" id="PTHR33941">
    <property type="entry name" value="PROPANEDIOL UTILIZATION PROTEIN PDUA"/>
    <property type="match status" value="1"/>
</dbReference>
<evidence type="ECO:0000256" key="1">
    <source>
        <dbReference type="ARBA" id="ARBA00024322"/>
    </source>
</evidence>
<evidence type="ECO:0000256" key="3">
    <source>
        <dbReference type="PROSITE-ProRule" id="PRU01278"/>
    </source>
</evidence>
<feature type="domain" description="BMC" evidence="4">
    <location>
        <begin position="4"/>
        <end position="86"/>
    </location>
</feature>
<dbReference type="Gene3D" id="3.30.70.1710">
    <property type="match status" value="2"/>
</dbReference>
<dbReference type="SMART" id="SM00877">
    <property type="entry name" value="BMC"/>
    <property type="match status" value="2"/>
</dbReference>
<dbReference type="InterPro" id="IPR044872">
    <property type="entry name" value="CcmK/CsoS1_BMC"/>
</dbReference>
<dbReference type="CDD" id="cd07053">
    <property type="entry name" value="BMC_PduT_repeat1"/>
    <property type="match status" value="1"/>
</dbReference>
<dbReference type="InterPro" id="IPR000249">
    <property type="entry name" value="BMC_dom"/>
</dbReference>
<dbReference type="CDD" id="cd07054">
    <property type="entry name" value="BMC_PduT_repeat2"/>
    <property type="match status" value="1"/>
</dbReference>
<comment type="similarity">
    <text evidence="3">Belongs to the bacterial microcompartments protein family.</text>
</comment>
<name>A0A1M6YSV6_9BACT</name>
<dbReference type="Proteomes" id="UP000183994">
    <property type="component" value="Unassembled WGS sequence"/>
</dbReference>
<dbReference type="InterPro" id="IPR037233">
    <property type="entry name" value="CcmK-like_sf"/>
</dbReference>
<dbReference type="PANTHER" id="PTHR33941:SF11">
    <property type="entry name" value="BACTERIAL MICROCOMPARTMENT SHELL PROTEIN PDUJ"/>
    <property type="match status" value="1"/>
</dbReference>
<keyword evidence="6" id="KW-1185">Reference proteome</keyword>
<reference evidence="6" key="1">
    <citation type="submission" date="2016-11" db="EMBL/GenBank/DDBJ databases">
        <authorList>
            <person name="Varghese N."/>
            <person name="Submissions S."/>
        </authorList>
    </citation>
    <scope>NUCLEOTIDE SEQUENCE [LARGE SCALE GENOMIC DNA]</scope>
    <source>
        <strain evidence="6">DSM 16219</strain>
    </source>
</reference>
<dbReference type="EMBL" id="FQZU01000053">
    <property type="protein sequence ID" value="SHL21356.1"/>
    <property type="molecule type" value="Genomic_DNA"/>
</dbReference>
<proteinExistence type="inferred from homology"/>
<dbReference type="SUPFAM" id="SSF143414">
    <property type="entry name" value="CcmK-like"/>
    <property type="match status" value="2"/>
</dbReference>
<keyword evidence="2" id="KW-1283">Bacterial microcompartment</keyword>
<evidence type="ECO:0000313" key="6">
    <source>
        <dbReference type="Proteomes" id="UP000183994"/>
    </source>
</evidence>
<evidence type="ECO:0000259" key="4">
    <source>
        <dbReference type="PROSITE" id="PS51930"/>
    </source>
</evidence>
<dbReference type="PIRSF" id="PIRSF034834">
    <property type="entry name" value="PduT"/>
    <property type="match status" value="1"/>
</dbReference>
<accession>A0A1M6YSV6</accession>
<dbReference type="PROSITE" id="PS51930">
    <property type="entry name" value="BMC_2"/>
    <property type="match status" value="2"/>
</dbReference>
<dbReference type="Pfam" id="PF00936">
    <property type="entry name" value="BMC"/>
    <property type="match status" value="2"/>
</dbReference>
<dbReference type="STRING" id="1121393.SAMN02745216_04827"/>
<dbReference type="AlphaFoldDB" id="A0A1M6YSV6"/>
<evidence type="ECO:0000256" key="2">
    <source>
        <dbReference type="ARBA" id="ARBA00024446"/>
    </source>
</evidence>
<organism evidence="5 6">
    <name type="scientific">Desulfatibacillum alkenivorans DSM 16219</name>
    <dbReference type="NCBI Taxonomy" id="1121393"/>
    <lineage>
        <taxon>Bacteria</taxon>
        <taxon>Pseudomonadati</taxon>
        <taxon>Thermodesulfobacteriota</taxon>
        <taxon>Desulfobacteria</taxon>
        <taxon>Desulfobacterales</taxon>
        <taxon>Desulfatibacillaceae</taxon>
        <taxon>Desulfatibacillum</taxon>
    </lineage>
</organism>
<dbReference type="RefSeq" id="WP_073478810.1">
    <property type="nucleotide sequence ID" value="NZ_FQZU01000053.1"/>
</dbReference>
<comment type="subcellular location">
    <subcellularLocation>
        <location evidence="1">Bacterial microcompartment</location>
    </subcellularLocation>
</comment>
<gene>
    <name evidence="5" type="ORF">SAMN02745216_04827</name>
</gene>
<dbReference type="GO" id="GO:0031469">
    <property type="term" value="C:bacterial microcompartment"/>
    <property type="evidence" value="ECO:0007669"/>
    <property type="project" value="UniProtKB-SubCell"/>
</dbReference>
<dbReference type="InterPro" id="IPR011238">
    <property type="entry name" value="Micro_shell_prot_PduT"/>
</dbReference>